<protein>
    <submittedName>
        <fullName evidence="1">Uncharacterized protein</fullName>
    </submittedName>
</protein>
<dbReference type="AlphaFoldDB" id="A0A5B7HHV6"/>
<proteinExistence type="predicted"/>
<evidence type="ECO:0000313" key="2">
    <source>
        <dbReference type="Proteomes" id="UP000324222"/>
    </source>
</evidence>
<name>A0A5B7HHV6_PORTR</name>
<reference evidence="1 2" key="1">
    <citation type="submission" date="2019-05" db="EMBL/GenBank/DDBJ databases">
        <title>Another draft genome of Portunus trituberculatus and its Hox gene families provides insights of decapod evolution.</title>
        <authorList>
            <person name="Jeong J.-H."/>
            <person name="Song I."/>
            <person name="Kim S."/>
            <person name="Choi T."/>
            <person name="Kim D."/>
            <person name="Ryu S."/>
            <person name="Kim W."/>
        </authorList>
    </citation>
    <scope>NUCLEOTIDE SEQUENCE [LARGE SCALE GENOMIC DNA]</scope>
    <source>
        <tissue evidence="1">Muscle</tissue>
    </source>
</reference>
<organism evidence="1 2">
    <name type="scientific">Portunus trituberculatus</name>
    <name type="common">Swimming crab</name>
    <name type="synonym">Neptunus trituberculatus</name>
    <dbReference type="NCBI Taxonomy" id="210409"/>
    <lineage>
        <taxon>Eukaryota</taxon>
        <taxon>Metazoa</taxon>
        <taxon>Ecdysozoa</taxon>
        <taxon>Arthropoda</taxon>
        <taxon>Crustacea</taxon>
        <taxon>Multicrustacea</taxon>
        <taxon>Malacostraca</taxon>
        <taxon>Eumalacostraca</taxon>
        <taxon>Eucarida</taxon>
        <taxon>Decapoda</taxon>
        <taxon>Pleocyemata</taxon>
        <taxon>Brachyura</taxon>
        <taxon>Eubrachyura</taxon>
        <taxon>Portunoidea</taxon>
        <taxon>Portunidae</taxon>
        <taxon>Portuninae</taxon>
        <taxon>Portunus</taxon>
    </lineage>
</organism>
<gene>
    <name evidence="1" type="ORF">E2C01_063531</name>
</gene>
<dbReference type="Proteomes" id="UP000324222">
    <property type="component" value="Unassembled WGS sequence"/>
</dbReference>
<keyword evidence="2" id="KW-1185">Reference proteome</keyword>
<evidence type="ECO:0000313" key="1">
    <source>
        <dbReference type="EMBL" id="MPC69309.1"/>
    </source>
</evidence>
<sequence length="126" mass="13823">MELQAVDAAAGNGSWVHYVEAASVKTLYMCGHLSCVACIVLISLQKKISSHVSHNQQSQDNDCRVEDYELSMRGAPGGSSNSHKVFLGSQRQTEKIHTLGTRETPLTSRLLISAQLYDLVKEHNVP</sequence>
<comment type="caution">
    <text evidence="1">The sequence shown here is derived from an EMBL/GenBank/DDBJ whole genome shotgun (WGS) entry which is preliminary data.</text>
</comment>
<dbReference type="EMBL" id="VSRR010029199">
    <property type="protein sequence ID" value="MPC69309.1"/>
    <property type="molecule type" value="Genomic_DNA"/>
</dbReference>
<accession>A0A5B7HHV6</accession>